<reference evidence="1 2" key="1">
    <citation type="submission" date="2018-07" db="EMBL/GenBank/DDBJ databases">
        <title>GABA Modulating Bacteria of the Human Gut Microbiota.</title>
        <authorList>
            <person name="Strandwitz P."/>
            <person name="Kim K.H."/>
            <person name="Terekhova D."/>
            <person name="Liu J.K."/>
            <person name="Sharma A."/>
            <person name="Levering J."/>
            <person name="Mcdonald D."/>
            <person name="Dietrich D."/>
            <person name="Ramadhar T.R."/>
            <person name="Lekbua A."/>
            <person name="Mroue N."/>
            <person name="Liston C."/>
            <person name="Stewart E.J."/>
            <person name="Dubin M.J."/>
            <person name="Zengler K."/>
            <person name="Knight R."/>
            <person name="Gilbert J.A."/>
            <person name="Clardy J."/>
            <person name="Lewis K."/>
        </authorList>
    </citation>
    <scope>NUCLEOTIDE SEQUENCE [LARGE SCALE GENOMIC DNA]</scope>
    <source>
        <strain evidence="1 2">KLE1738</strain>
    </source>
</reference>
<comment type="caution">
    <text evidence="1">The sequence shown here is derived from an EMBL/GenBank/DDBJ whole genome shotgun (WGS) entry which is preliminary data.</text>
</comment>
<dbReference type="RefSeq" id="WP_021919389.1">
    <property type="nucleotide sequence ID" value="NZ_CAKXKJ010000005.1"/>
</dbReference>
<dbReference type="GeneID" id="97996096"/>
<evidence type="ECO:0000313" key="2">
    <source>
        <dbReference type="Proteomes" id="UP000260649"/>
    </source>
</evidence>
<organism evidence="1 2">
    <name type="scientific">Evtepia gabavorous</name>
    <dbReference type="NCBI Taxonomy" id="2211183"/>
    <lineage>
        <taxon>Bacteria</taxon>
        <taxon>Bacillati</taxon>
        <taxon>Bacillota</taxon>
        <taxon>Clostridia</taxon>
        <taxon>Eubacteriales</taxon>
        <taxon>Evtepia</taxon>
    </lineage>
</organism>
<gene>
    <name evidence="1" type="ORF">DV520_10150</name>
</gene>
<accession>A0A3E2B1U3</accession>
<keyword evidence="2" id="KW-1185">Reference proteome</keyword>
<dbReference type="EMBL" id="QQRQ01000022">
    <property type="protein sequence ID" value="RFT05936.1"/>
    <property type="molecule type" value="Genomic_DNA"/>
</dbReference>
<name>A0A3E2B1U3_9FIRM</name>
<sequence length="74" mass="8318">MEQWEAMMGGKTFITDLGEERHAEINGVDTVVGRYAVWSPIRNASRHQIVEVGCDLQALVEKYQIPDSRVCVLA</sequence>
<evidence type="ECO:0000313" key="1">
    <source>
        <dbReference type="EMBL" id="RFT05936.1"/>
    </source>
</evidence>
<protein>
    <submittedName>
        <fullName evidence="1">Uncharacterized protein</fullName>
    </submittedName>
</protein>
<dbReference type="OrthoDB" id="9554158at2"/>
<proteinExistence type="predicted"/>
<dbReference type="AlphaFoldDB" id="A0A3E2B1U3"/>
<dbReference type="Proteomes" id="UP000260649">
    <property type="component" value="Unassembled WGS sequence"/>
</dbReference>